<evidence type="ECO:0000313" key="2">
    <source>
        <dbReference type="Proteomes" id="UP000005237"/>
    </source>
</evidence>
<organism evidence="1 2">
    <name type="scientific">Caenorhabditis japonica</name>
    <dbReference type="NCBI Taxonomy" id="281687"/>
    <lineage>
        <taxon>Eukaryota</taxon>
        <taxon>Metazoa</taxon>
        <taxon>Ecdysozoa</taxon>
        <taxon>Nematoda</taxon>
        <taxon>Chromadorea</taxon>
        <taxon>Rhabditida</taxon>
        <taxon>Rhabditina</taxon>
        <taxon>Rhabditomorpha</taxon>
        <taxon>Rhabditoidea</taxon>
        <taxon>Rhabditidae</taxon>
        <taxon>Peloderinae</taxon>
        <taxon>Caenorhabditis</taxon>
    </lineage>
</organism>
<dbReference type="Proteomes" id="UP000005237">
    <property type="component" value="Unassembled WGS sequence"/>
</dbReference>
<reference evidence="1" key="2">
    <citation type="submission" date="2022-06" db="UniProtKB">
        <authorList>
            <consortium name="EnsemblMetazoa"/>
        </authorList>
    </citation>
    <scope>IDENTIFICATION</scope>
    <source>
        <strain evidence="1">DF5081</strain>
    </source>
</reference>
<evidence type="ECO:0000313" key="1">
    <source>
        <dbReference type="EnsemblMetazoa" id="CJA41807.1"/>
    </source>
</evidence>
<reference evidence="2" key="1">
    <citation type="submission" date="2010-08" db="EMBL/GenBank/DDBJ databases">
        <authorList>
            <consortium name="Caenorhabditis japonica Sequencing Consortium"/>
            <person name="Wilson R.K."/>
        </authorList>
    </citation>
    <scope>NUCLEOTIDE SEQUENCE [LARGE SCALE GENOMIC DNA]</scope>
    <source>
        <strain evidence="2">DF5081</strain>
    </source>
</reference>
<accession>A0A8R1IU90</accession>
<dbReference type="EnsemblMetazoa" id="CJA41807.1">
    <property type="protein sequence ID" value="CJA41807.1"/>
    <property type="gene ID" value="WBGene00217655"/>
</dbReference>
<proteinExistence type="predicted"/>
<sequence>MALFQRDLATSQYLSREKGYIARTTVVTKIRCTRYTYHVVHRRTMQRYGSDNKESFLRVSLFKSFVLHIVSIGC</sequence>
<keyword evidence="2" id="KW-1185">Reference proteome</keyword>
<protein>
    <submittedName>
        <fullName evidence="1">Uncharacterized protein</fullName>
    </submittedName>
</protein>
<name>A0A8R1IU90_CAEJA</name>
<dbReference type="AlphaFoldDB" id="A0A8R1IU90"/>